<dbReference type="STRING" id="97359.A0A550CDX0"/>
<reference evidence="1 2" key="1">
    <citation type="journal article" date="2019" name="New Phytol.">
        <title>Comparative genomics reveals unique wood-decay strategies and fruiting body development in the Schizophyllaceae.</title>
        <authorList>
            <person name="Almasi E."/>
            <person name="Sahu N."/>
            <person name="Krizsan K."/>
            <person name="Balint B."/>
            <person name="Kovacs G.M."/>
            <person name="Kiss B."/>
            <person name="Cseklye J."/>
            <person name="Drula E."/>
            <person name="Henrissat B."/>
            <person name="Nagy I."/>
            <person name="Chovatia M."/>
            <person name="Adam C."/>
            <person name="LaButti K."/>
            <person name="Lipzen A."/>
            <person name="Riley R."/>
            <person name="Grigoriev I.V."/>
            <person name="Nagy L.G."/>
        </authorList>
    </citation>
    <scope>NUCLEOTIDE SEQUENCE [LARGE SCALE GENOMIC DNA]</scope>
    <source>
        <strain evidence="1 2">NL-1724</strain>
    </source>
</reference>
<accession>A0A550CDX0</accession>
<dbReference type="AlphaFoldDB" id="A0A550CDX0"/>
<organism evidence="1 2">
    <name type="scientific">Schizophyllum amplum</name>
    <dbReference type="NCBI Taxonomy" id="97359"/>
    <lineage>
        <taxon>Eukaryota</taxon>
        <taxon>Fungi</taxon>
        <taxon>Dikarya</taxon>
        <taxon>Basidiomycota</taxon>
        <taxon>Agaricomycotina</taxon>
        <taxon>Agaricomycetes</taxon>
        <taxon>Agaricomycetidae</taxon>
        <taxon>Agaricales</taxon>
        <taxon>Schizophyllaceae</taxon>
        <taxon>Schizophyllum</taxon>
    </lineage>
</organism>
<evidence type="ECO:0000313" key="2">
    <source>
        <dbReference type="Proteomes" id="UP000320762"/>
    </source>
</evidence>
<dbReference type="SUPFAM" id="SSF52047">
    <property type="entry name" value="RNI-like"/>
    <property type="match status" value="1"/>
</dbReference>
<comment type="caution">
    <text evidence="1">The sequence shown here is derived from an EMBL/GenBank/DDBJ whole genome shotgun (WGS) entry which is preliminary data.</text>
</comment>
<evidence type="ECO:0000313" key="1">
    <source>
        <dbReference type="EMBL" id="TRM63002.1"/>
    </source>
</evidence>
<protein>
    <recommendedName>
        <fullName evidence="3">F-box domain-containing protein</fullName>
    </recommendedName>
</protein>
<sequence>ILRCITHFLQVHDALSLSSACTSLRAVLSPNLLASCRWRKGKRPPRSVRHFIRHLFIDTDEVMYTDSKFFRDLSGLQSIHIYGQAVTASMAGMLVAASNIDELDLSYLCYRPEDSKYPLHYDLQPGFSSLSCRPKMLKFCSRLGRQYTRGGEDMLESRIRALRYPLVTLLHQVDVAQIEVFEVCAEALPLPIATAYSWSSLRELIITGFWLHACDDPGVLDDPDIGTPAWAYDCVHLGTLLLLAPRLRVLRVSCGYAEWLSHPRCVVWPRAEPPPPSGSAVPLLQELQLCNPIASDGIFSQLPPSVRVLSLLILPHLTQETDANTQEELEIMEARDAHETLVPSALINILAAAPLPDLRELRFSFRNLDDMHIFEFIAARFPRLELLEFHAEIGPGCLWSADELAECARALSTLRHLRVLRVNTFYEVLLRDNRDSEEYWEAVVRHRSGIPRESIVAALFGPLASVREVWMP</sequence>
<name>A0A550CDX0_9AGAR</name>
<dbReference type="OrthoDB" id="2831477at2759"/>
<dbReference type="Gene3D" id="3.80.10.10">
    <property type="entry name" value="Ribonuclease Inhibitor"/>
    <property type="match status" value="1"/>
</dbReference>
<dbReference type="Proteomes" id="UP000320762">
    <property type="component" value="Unassembled WGS sequence"/>
</dbReference>
<feature type="non-terminal residue" evidence="1">
    <location>
        <position position="472"/>
    </location>
</feature>
<proteinExistence type="predicted"/>
<gene>
    <name evidence="1" type="ORF">BD626DRAFT_385447</name>
</gene>
<keyword evidence="2" id="KW-1185">Reference proteome</keyword>
<evidence type="ECO:0008006" key="3">
    <source>
        <dbReference type="Google" id="ProtNLM"/>
    </source>
</evidence>
<dbReference type="InterPro" id="IPR032675">
    <property type="entry name" value="LRR_dom_sf"/>
</dbReference>
<dbReference type="EMBL" id="VDMD01000011">
    <property type="protein sequence ID" value="TRM63002.1"/>
    <property type="molecule type" value="Genomic_DNA"/>
</dbReference>
<feature type="non-terminal residue" evidence="1">
    <location>
        <position position="1"/>
    </location>
</feature>